<protein>
    <submittedName>
        <fullName evidence="9">Ktr system potassium uptake protein B</fullName>
    </submittedName>
</protein>
<feature type="transmembrane region" description="Helical" evidence="8">
    <location>
        <begin position="26"/>
        <end position="45"/>
    </location>
</feature>
<evidence type="ECO:0000256" key="3">
    <source>
        <dbReference type="ARBA" id="ARBA00022475"/>
    </source>
</evidence>
<keyword evidence="5 8" id="KW-1133">Transmembrane helix</keyword>
<dbReference type="PANTHER" id="PTHR32024">
    <property type="entry name" value="TRK SYSTEM POTASSIUM UPTAKE PROTEIN TRKG-RELATED"/>
    <property type="match status" value="1"/>
</dbReference>
<dbReference type="GO" id="GO:0005886">
    <property type="term" value="C:plasma membrane"/>
    <property type="evidence" value="ECO:0007669"/>
    <property type="project" value="UniProtKB-SubCell"/>
</dbReference>
<dbReference type="PANTHER" id="PTHR32024:SF1">
    <property type="entry name" value="KTR SYSTEM POTASSIUM UPTAKE PROTEIN B"/>
    <property type="match status" value="1"/>
</dbReference>
<evidence type="ECO:0000256" key="7">
    <source>
        <dbReference type="ARBA" id="ARBA00023136"/>
    </source>
</evidence>
<keyword evidence="3" id="KW-1003">Cell membrane</keyword>
<dbReference type="InterPro" id="IPR003445">
    <property type="entry name" value="Cat_transpt"/>
</dbReference>
<dbReference type="AlphaFoldDB" id="A0A2X2YWK3"/>
<feature type="transmembrane region" description="Helical" evidence="8">
    <location>
        <begin position="166"/>
        <end position="187"/>
    </location>
</feature>
<evidence type="ECO:0000256" key="5">
    <source>
        <dbReference type="ARBA" id="ARBA00022989"/>
    </source>
</evidence>
<evidence type="ECO:0000256" key="8">
    <source>
        <dbReference type="SAM" id="Phobius"/>
    </source>
</evidence>
<feature type="transmembrane region" description="Helical" evidence="8">
    <location>
        <begin position="79"/>
        <end position="100"/>
    </location>
</feature>
<feature type="transmembrane region" description="Helical" evidence="8">
    <location>
        <begin position="229"/>
        <end position="251"/>
    </location>
</feature>
<feature type="transmembrane region" description="Helical" evidence="8">
    <location>
        <begin position="263"/>
        <end position="283"/>
    </location>
</feature>
<evidence type="ECO:0000256" key="2">
    <source>
        <dbReference type="ARBA" id="ARBA00022448"/>
    </source>
</evidence>
<name>A0A2X2YWK3_9ACTO</name>
<reference evidence="9 10" key="1">
    <citation type="submission" date="2018-06" db="EMBL/GenBank/DDBJ databases">
        <authorList>
            <consortium name="Pathogen Informatics"/>
            <person name="Doyle S."/>
        </authorList>
    </citation>
    <scope>NUCLEOTIDE SEQUENCE [LARGE SCALE GENOMIC DNA]</scope>
    <source>
        <strain evidence="9 10">NCTC11820</strain>
    </source>
</reference>
<gene>
    <name evidence="9" type="primary">ktrB_2</name>
    <name evidence="9" type="ORF">NCTC11820_01220</name>
</gene>
<dbReference type="GO" id="GO:0030001">
    <property type="term" value="P:metal ion transport"/>
    <property type="evidence" value="ECO:0007669"/>
    <property type="project" value="UniProtKB-ARBA"/>
</dbReference>
<evidence type="ECO:0000256" key="1">
    <source>
        <dbReference type="ARBA" id="ARBA00004651"/>
    </source>
</evidence>
<dbReference type="Proteomes" id="UP000250245">
    <property type="component" value="Unassembled WGS sequence"/>
</dbReference>
<keyword evidence="6" id="KW-0406">Ion transport</keyword>
<feature type="transmembrane region" description="Helical" evidence="8">
    <location>
        <begin position="388"/>
        <end position="410"/>
    </location>
</feature>
<accession>A0A2X2YWK3</accession>
<evidence type="ECO:0000313" key="9">
    <source>
        <dbReference type="EMBL" id="SQB64865.1"/>
    </source>
</evidence>
<proteinExistence type="predicted"/>
<sequence length="483" mass="51624">MSCVAPCRVYTCPVARISEFNPGRKISAAFLITILVGTVLLMLPASRSGAAVATSFDVVAPHAIPTGVPVFGPSFADGAPLSIALFTAASATSVTGLIVVDTGSYWSAFGQAVIFLLIELGGIGTMTMVTLFASALRKRATFEDRAIAKVWFGLTPREVRHSVGQIVVASLLLQLGFAFLNSLYLWFSHHATSPLQAMAHGVFLTGSAFNNAGFAPYQDSLMSFSTEPFLLLSLGALIVIGGLGFPVWLMLYRNGWHWWKWGMTTRIMLLGTAAAIVFGWVAITVLEWHNPHTFGAMPVPERLLNGLFSSISPRTAGFNSVDISQQYPETWLITDGLMLIGGGPAGTAGGLKITTAIVVMATLWGEIRGAHAINILGWRLARSAQRQALAVLSLFFGLVAVGAFLLMLFTPFNLNQCLFEICSALGTVGLSTGITPLLPVAAQFMVIIFMILGRIGPLTLAAALATRRRPVAYELPRDHPLIG</sequence>
<dbReference type="GO" id="GO:0008324">
    <property type="term" value="F:monoatomic cation transmembrane transporter activity"/>
    <property type="evidence" value="ECO:0007669"/>
    <property type="project" value="InterPro"/>
</dbReference>
<dbReference type="EMBL" id="UASJ01000001">
    <property type="protein sequence ID" value="SQB64865.1"/>
    <property type="molecule type" value="Genomic_DNA"/>
</dbReference>
<dbReference type="Pfam" id="PF02386">
    <property type="entry name" value="TrkH"/>
    <property type="match status" value="1"/>
</dbReference>
<organism evidence="9 10">
    <name type="scientific">Mobiluncus curtisii</name>
    <dbReference type="NCBI Taxonomy" id="2051"/>
    <lineage>
        <taxon>Bacteria</taxon>
        <taxon>Bacillati</taxon>
        <taxon>Actinomycetota</taxon>
        <taxon>Actinomycetes</taxon>
        <taxon>Actinomycetales</taxon>
        <taxon>Actinomycetaceae</taxon>
        <taxon>Mobiluncus</taxon>
    </lineage>
</organism>
<evidence type="ECO:0000256" key="6">
    <source>
        <dbReference type="ARBA" id="ARBA00023065"/>
    </source>
</evidence>
<keyword evidence="4 8" id="KW-0812">Transmembrane</keyword>
<evidence type="ECO:0000313" key="10">
    <source>
        <dbReference type="Proteomes" id="UP000250245"/>
    </source>
</evidence>
<evidence type="ECO:0000256" key="4">
    <source>
        <dbReference type="ARBA" id="ARBA00022692"/>
    </source>
</evidence>
<feature type="transmembrane region" description="Helical" evidence="8">
    <location>
        <begin position="444"/>
        <end position="465"/>
    </location>
</feature>
<feature type="transmembrane region" description="Helical" evidence="8">
    <location>
        <begin position="112"/>
        <end position="136"/>
    </location>
</feature>
<keyword evidence="2" id="KW-0813">Transport</keyword>
<comment type="subcellular location">
    <subcellularLocation>
        <location evidence="1">Cell membrane</location>
        <topology evidence="1">Multi-pass membrane protein</topology>
    </subcellularLocation>
</comment>
<keyword evidence="7 8" id="KW-0472">Membrane</keyword>